<dbReference type="GeneTree" id="ENSGT00390000003839"/>
<dbReference type="GeneID" id="100125093"/>
<dbReference type="AGR" id="Xenbase:XB-GENE-29099199"/>
<name>A4IIZ4_XENTR</name>
<dbReference type="CTD" id="100129480"/>
<organism evidence="3">
    <name type="scientific">Xenopus tropicalis</name>
    <name type="common">Western clawed frog</name>
    <name type="synonym">Silurana tropicalis</name>
    <dbReference type="NCBI Taxonomy" id="8364"/>
    <lineage>
        <taxon>Eukaryota</taxon>
        <taxon>Metazoa</taxon>
        <taxon>Chordata</taxon>
        <taxon>Craniata</taxon>
        <taxon>Vertebrata</taxon>
        <taxon>Euteleostomi</taxon>
        <taxon>Amphibia</taxon>
        <taxon>Batrachia</taxon>
        <taxon>Anura</taxon>
        <taxon>Pipoidea</taxon>
        <taxon>Pipidae</taxon>
        <taxon>Xenopodinae</taxon>
        <taxon>Xenopus</taxon>
        <taxon>Silurana</taxon>
    </lineage>
</organism>
<dbReference type="InterPro" id="IPR053921">
    <property type="entry name" value="MKRN2OS-like_C"/>
</dbReference>
<evidence type="ECO:0000313" key="3">
    <source>
        <dbReference type="EMBL" id="AAI36214.1"/>
    </source>
</evidence>
<evidence type="ECO:0000313" key="7">
    <source>
        <dbReference type="Xenbase" id="XB-GENE-29099199"/>
    </source>
</evidence>
<dbReference type="Ensembl" id="ENSXETT00000122639">
    <property type="protein sequence ID" value="ENSXETP00000105493"/>
    <property type="gene ID" value="ENSXETG00000041950"/>
</dbReference>
<feature type="domain" description="MKRN2 opposite strand protein-like N-terminal" evidence="2">
    <location>
        <begin position="4"/>
        <end position="29"/>
    </location>
</feature>
<dbReference type="EMBL" id="BC136213">
    <property type="protein sequence ID" value="AAI36214.1"/>
    <property type="molecule type" value="mRNA"/>
</dbReference>
<dbReference type="OMA" id="PNMYGMM"/>
<dbReference type="InterPro" id="IPR053922">
    <property type="entry name" value="MKRN2OS-like_N"/>
</dbReference>
<reference evidence="6" key="1">
    <citation type="journal article" date="2002" name="Dev. Dyn.">
        <title>Genetic and genomic tools for Xenopus research: The NIH Xenopus initiative.</title>
        <authorList>
            <person name="Klein S.L."/>
            <person name="Strausberg R.L."/>
            <person name="Wagner L."/>
            <person name="Pontius J."/>
            <person name="Clifton S.W."/>
            <person name="Richardson P."/>
        </authorList>
    </citation>
    <scope>NUCLEOTIDE SEQUENCE</scope>
</reference>
<evidence type="ECO:0000313" key="5">
    <source>
        <dbReference type="Proteomes" id="UP000008143"/>
    </source>
</evidence>
<accession>A4IIZ4</accession>
<reference evidence="4" key="4">
    <citation type="submission" date="2021-03" db="UniProtKB">
        <authorList>
            <consortium name="Ensembl"/>
        </authorList>
    </citation>
    <scope>IDENTIFICATION</scope>
</reference>
<dbReference type="KEGG" id="xtr:100125093"/>
<evidence type="ECO:0000313" key="6">
    <source>
        <dbReference type="RefSeq" id="NP_001096474.1"/>
    </source>
</evidence>
<dbReference type="RefSeq" id="NP_001096474.1">
    <property type="nucleotide sequence ID" value="NM_001103004.1"/>
</dbReference>
<dbReference type="Pfam" id="PF22795">
    <property type="entry name" value="DUF4796_N"/>
    <property type="match status" value="1"/>
</dbReference>
<keyword evidence="5" id="KW-1185">Reference proteome</keyword>
<reference evidence="6" key="5">
    <citation type="submission" date="2025-04" db="UniProtKB">
        <authorList>
            <consortium name="RefSeq"/>
        </authorList>
    </citation>
    <scope>IDENTIFICATION</scope>
</reference>
<evidence type="ECO:0000313" key="4">
    <source>
        <dbReference type="Ensembl" id="ENSXETP00000105493"/>
    </source>
</evidence>
<dbReference type="DNASU" id="100125093"/>
<dbReference type="Proteomes" id="UP000008143">
    <property type="component" value="Chromosome 4"/>
</dbReference>
<evidence type="ECO:0000259" key="2">
    <source>
        <dbReference type="Pfam" id="PF22795"/>
    </source>
</evidence>
<dbReference type="PANTHER" id="PTHR33963">
    <property type="entry name" value="MKRN2 OPPOSITE STRAND PROTEIN"/>
    <property type="match status" value="1"/>
</dbReference>
<gene>
    <name evidence="4 7" type="primary">mkrn2os</name>
    <name evidence="3 6" type="synonym">LOC100125093</name>
</gene>
<proteinExistence type="evidence at transcript level"/>
<reference evidence="3" key="2">
    <citation type="submission" date="2007-03" db="EMBL/GenBank/DDBJ databases">
        <authorList>
            <consortium name="NIH - Xenopus Gene Collection (XGC) project"/>
        </authorList>
    </citation>
    <scope>NUCLEOTIDE SEQUENCE [LARGE SCALE MRNA]</scope>
    <source>
        <tissue evidence="3">Brain</tissue>
    </source>
</reference>
<protein>
    <submittedName>
        <fullName evidence="3">LOC100125093 protein</fullName>
    </submittedName>
    <submittedName>
        <fullName evidence="4">MKRN2 opposite strand</fullName>
    </submittedName>
    <submittedName>
        <fullName evidence="6">Uncharacterized protein LOC100125093</fullName>
    </submittedName>
</protein>
<reference evidence="4" key="3">
    <citation type="journal article" date="2010" name="Science">
        <title>The genome of the Western clawed frog Xenopus tropicalis.</title>
        <authorList>
            <person name="Hellsten U."/>
            <person name="Harland R.M."/>
            <person name="Gilchrist M.J."/>
            <person name="Hendrix D."/>
            <person name="Jurka J."/>
            <person name="Kapitonov V."/>
            <person name="Ovcharenko I."/>
            <person name="Putnam N.H."/>
            <person name="Shu S."/>
            <person name="Taher L."/>
            <person name="Blitz I.L."/>
            <person name="Blumberg B."/>
            <person name="Dichmann D.S."/>
            <person name="Dubchak I."/>
            <person name="Amaya E."/>
            <person name="Detter J.C."/>
            <person name="Fletcher R."/>
            <person name="Gerhard D.S."/>
            <person name="Goodstein D."/>
            <person name="Graves T."/>
            <person name="Grigoriev I.V."/>
            <person name="Grimwood J."/>
            <person name="Kawashima T."/>
            <person name="Lindquist E."/>
            <person name="Lucas S.M."/>
            <person name="Mead P.E."/>
            <person name="Mitros T."/>
            <person name="Ogino H."/>
            <person name="Ohta Y."/>
            <person name="Poliakov A.V."/>
            <person name="Pollet N."/>
            <person name="Robert J."/>
            <person name="Salamov A."/>
            <person name="Sater A.K."/>
            <person name="Schmutz J."/>
            <person name="Terry A."/>
            <person name="Vize P.D."/>
            <person name="Warren W.C."/>
            <person name="Wells D."/>
            <person name="Wills A."/>
            <person name="Wilson R.K."/>
            <person name="Zimmerman L.B."/>
            <person name="Zorn A.M."/>
            <person name="Grainger R."/>
            <person name="Grammer T."/>
            <person name="Khokha M.K."/>
            <person name="Richardson P.M."/>
            <person name="Rokhsar D.S."/>
        </authorList>
    </citation>
    <scope>NUCLEOTIDE SEQUENCE [LARGE SCALE GENOMIC DNA]</scope>
    <source>
        <strain evidence="4">Nigerian</strain>
    </source>
</reference>
<feature type="domain" description="MKRN2 opposite strand protein-like C-terminal" evidence="1">
    <location>
        <begin position="41"/>
        <end position="195"/>
    </location>
</feature>
<dbReference type="OrthoDB" id="10065749at2759"/>
<sequence length="208" mass="23727">MHRELLKFSHCGWDIYCPCVPQQCPVCGEAAVSSWRLEEAPVSIPSPLVSGHSQPCSFVLRPTWGNFLGEYDGSADLHVGISSSTGTVYHYNESGVHKDSVGWEQSVSVPLVPAHQHALLHQWDSYLEEFSAADNWRPHRYQEADQNCYTFALTFINRVLLVQEKEPFSKEEFTARYVLPRTRRLSKYLSIWRQISLTGFCILPTHCP</sequence>
<evidence type="ECO:0000259" key="1">
    <source>
        <dbReference type="Pfam" id="PF16044"/>
    </source>
</evidence>
<dbReference type="InterPro" id="IPR032016">
    <property type="entry name" value="MKRN2OS-like"/>
</dbReference>
<dbReference type="Pfam" id="PF16044">
    <property type="entry name" value="DUF4796_C"/>
    <property type="match status" value="1"/>
</dbReference>
<dbReference type="Xenbase" id="XB-GENE-29099199">
    <property type="gene designation" value="mkrn2os"/>
</dbReference>
<dbReference type="AlphaFoldDB" id="A4IIZ4"/>
<dbReference type="PANTHER" id="PTHR33963:SF2">
    <property type="entry name" value="MKRN2 OPPOSITE STRAND PROTEIN"/>
    <property type="match status" value="1"/>
</dbReference>